<gene>
    <name evidence="6" type="ORF">ET996_13755</name>
</gene>
<organism evidence="6 7">
    <name type="scientific">Propioniciclava tarda</name>
    <dbReference type="NCBI Taxonomy" id="433330"/>
    <lineage>
        <taxon>Bacteria</taxon>
        <taxon>Bacillati</taxon>
        <taxon>Actinomycetota</taxon>
        <taxon>Actinomycetes</taxon>
        <taxon>Propionibacteriales</taxon>
        <taxon>Propionibacteriaceae</taxon>
        <taxon>Propioniciclava</taxon>
    </lineage>
</organism>
<comment type="cofactor">
    <cofactor evidence="2">
        <name>Fe cation</name>
        <dbReference type="ChEBI" id="CHEBI:24875"/>
    </cofactor>
    <text evidence="2">Binds 1 Fe cation per subunit.</text>
</comment>
<reference evidence="6 7" key="1">
    <citation type="submission" date="2019-01" db="EMBL/GenBank/DDBJ databases">
        <title>Lactibacter flavus gen. nov., sp. nov., a novel bacterium of the family Propionibacteriaceae isolated from raw milk and dairy products.</title>
        <authorList>
            <person name="Huptas C."/>
            <person name="Wenning M."/>
            <person name="Breitenwieser F."/>
            <person name="Doll E."/>
            <person name="Von Neubeck M."/>
            <person name="Busse H.-J."/>
            <person name="Scherer S."/>
        </authorList>
    </citation>
    <scope>NUCLEOTIDE SEQUENCE [LARGE SCALE GENOMIC DNA]</scope>
    <source>
        <strain evidence="6 7">DSM 22130</strain>
    </source>
</reference>
<evidence type="ECO:0000313" key="6">
    <source>
        <dbReference type="EMBL" id="TBT91475.1"/>
    </source>
</evidence>
<keyword evidence="2" id="KW-0479">Metal-binding</keyword>
<dbReference type="Proteomes" id="UP000291933">
    <property type="component" value="Unassembled WGS sequence"/>
</dbReference>
<evidence type="ECO:0000256" key="1">
    <source>
        <dbReference type="ARBA" id="ARBA00008416"/>
    </source>
</evidence>
<dbReference type="PANTHER" id="PTHR13903">
    <property type="entry name" value="PIRIN-RELATED"/>
    <property type="match status" value="1"/>
</dbReference>
<evidence type="ECO:0000256" key="2">
    <source>
        <dbReference type="PIRSR" id="PIRSR006232-1"/>
    </source>
</evidence>
<feature type="binding site" evidence="2">
    <location>
        <position position="97"/>
    </location>
    <ligand>
        <name>Fe cation</name>
        <dbReference type="ChEBI" id="CHEBI:24875"/>
    </ligand>
</feature>
<feature type="binding site" evidence="2">
    <location>
        <position position="55"/>
    </location>
    <ligand>
        <name>Fe cation</name>
        <dbReference type="ChEBI" id="CHEBI:24875"/>
    </ligand>
</feature>
<comment type="caution">
    <text evidence="6">The sequence shown here is derived from an EMBL/GenBank/DDBJ whole genome shotgun (WGS) entry which is preliminary data.</text>
</comment>
<feature type="domain" description="Pirin N-terminal" evidence="4">
    <location>
        <begin position="16"/>
        <end position="115"/>
    </location>
</feature>
<accession>A0A4Q9KHS3</accession>
<dbReference type="PIRSF" id="PIRSF006232">
    <property type="entry name" value="Pirin"/>
    <property type="match status" value="1"/>
</dbReference>
<dbReference type="CDD" id="cd02247">
    <property type="entry name" value="cupin_pirin_C"/>
    <property type="match status" value="1"/>
</dbReference>
<dbReference type="Pfam" id="PF02678">
    <property type="entry name" value="Pirin"/>
    <property type="match status" value="1"/>
</dbReference>
<dbReference type="OrthoDB" id="321327at2"/>
<dbReference type="InterPro" id="IPR014710">
    <property type="entry name" value="RmlC-like_jellyroll"/>
</dbReference>
<evidence type="ECO:0000259" key="5">
    <source>
        <dbReference type="Pfam" id="PF05726"/>
    </source>
</evidence>
<feature type="binding site" evidence="2">
    <location>
        <position position="53"/>
    </location>
    <ligand>
        <name>Fe cation</name>
        <dbReference type="ChEBI" id="CHEBI:24875"/>
    </ligand>
</feature>
<dbReference type="CDD" id="cd02909">
    <property type="entry name" value="cupin_pirin_N"/>
    <property type="match status" value="1"/>
</dbReference>
<dbReference type="InterPro" id="IPR012093">
    <property type="entry name" value="Pirin"/>
</dbReference>
<proteinExistence type="inferred from homology"/>
<keyword evidence="7" id="KW-1185">Reference proteome</keyword>
<dbReference type="RefSeq" id="WP_131173137.1">
    <property type="nucleotide sequence ID" value="NZ_FXTL01000025.1"/>
</dbReference>
<dbReference type="AlphaFoldDB" id="A0A4Q9KHS3"/>
<protein>
    <submittedName>
        <fullName evidence="6">Pirin family protein</fullName>
    </submittedName>
</protein>
<dbReference type="InterPro" id="IPR011051">
    <property type="entry name" value="RmlC_Cupin_sf"/>
</dbReference>
<sequence>MEIIPSRSETVGGLGVRRALPTRGRRTVGPWCFADHLGPADVDASREPGVGPHPHIGLATVTWLLDGELLHRDSLGSEQTIRPGQLNLMTAGDGVQHAEQGTGYAGAFEGIQLWVALPDATRRGPAAFEHHGSLPQVELASGVASVLIGEFSGVVSPARADSRMVGVELAFTSDASVALRPDFEYALVVLRGSAAVAGTPIEPGRLASLGSGLDELALEASGDARIMLLGGVPIEPITMFWNFVGRDRAELAQAGRDWNENHDRFGRLDSPLARIPAPRAPWPSGA</sequence>
<feature type="domain" description="Pirin C-terminal" evidence="5">
    <location>
        <begin position="167"/>
        <end position="261"/>
    </location>
</feature>
<dbReference type="SUPFAM" id="SSF51182">
    <property type="entry name" value="RmlC-like cupins"/>
    <property type="match status" value="1"/>
</dbReference>
<comment type="similarity">
    <text evidence="1 3">Belongs to the pirin family.</text>
</comment>
<evidence type="ECO:0000259" key="4">
    <source>
        <dbReference type="Pfam" id="PF02678"/>
    </source>
</evidence>
<dbReference type="GO" id="GO:0046872">
    <property type="term" value="F:metal ion binding"/>
    <property type="evidence" value="ECO:0007669"/>
    <property type="project" value="UniProtKB-KW"/>
</dbReference>
<name>A0A4Q9KHS3_PROTD</name>
<dbReference type="Gene3D" id="2.60.120.10">
    <property type="entry name" value="Jelly Rolls"/>
    <property type="match status" value="2"/>
</dbReference>
<evidence type="ECO:0000313" key="7">
    <source>
        <dbReference type="Proteomes" id="UP000291933"/>
    </source>
</evidence>
<dbReference type="Pfam" id="PF05726">
    <property type="entry name" value="Pirin_C"/>
    <property type="match status" value="1"/>
</dbReference>
<dbReference type="InterPro" id="IPR008778">
    <property type="entry name" value="Pirin_C_dom"/>
</dbReference>
<feature type="binding site" evidence="2">
    <location>
        <position position="99"/>
    </location>
    <ligand>
        <name>Fe cation</name>
        <dbReference type="ChEBI" id="CHEBI:24875"/>
    </ligand>
</feature>
<dbReference type="InterPro" id="IPR003829">
    <property type="entry name" value="Pirin_N_dom"/>
</dbReference>
<keyword evidence="2" id="KW-0408">Iron</keyword>
<dbReference type="PANTHER" id="PTHR13903:SF8">
    <property type="entry name" value="PIRIN"/>
    <property type="match status" value="1"/>
</dbReference>
<evidence type="ECO:0000256" key="3">
    <source>
        <dbReference type="RuleBase" id="RU003457"/>
    </source>
</evidence>
<dbReference type="EMBL" id="SDMR01000025">
    <property type="protein sequence ID" value="TBT91475.1"/>
    <property type="molecule type" value="Genomic_DNA"/>
</dbReference>